<proteinExistence type="inferred from homology"/>
<feature type="transmembrane region" description="Helical" evidence="11">
    <location>
        <begin position="77"/>
        <end position="98"/>
    </location>
</feature>
<dbReference type="GeneID" id="65565933"/>
<keyword evidence="7 11" id="KW-0472">Membrane</keyword>
<evidence type="ECO:0000256" key="7">
    <source>
        <dbReference type="ARBA" id="ARBA00023136"/>
    </source>
</evidence>
<feature type="transmembrane region" description="Helical" evidence="11">
    <location>
        <begin position="320"/>
        <end position="338"/>
    </location>
</feature>
<keyword evidence="6 11" id="KW-1133">Transmembrane helix</keyword>
<accession>A0A8E7B0E1</accession>
<evidence type="ECO:0000256" key="5">
    <source>
        <dbReference type="ARBA" id="ARBA00022692"/>
    </source>
</evidence>
<dbReference type="Pfam" id="PF01032">
    <property type="entry name" value="FecCD"/>
    <property type="match status" value="1"/>
</dbReference>
<dbReference type="PANTHER" id="PTHR30472:SF70">
    <property type="entry name" value="MOLYBDATE IMPORT SYSTEM PERMEASE PROTEIN MOLB"/>
    <property type="match status" value="1"/>
</dbReference>
<comment type="subcellular location">
    <subcellularLocation>
        <location evidence="1">Cell membrane</location>
        <topology evidence="1">Multi-pass membrane protein</topology>
    </subcellularLocation>
</comment>
<feature type="transmembrane region" description="Helical" evidence="11">
    <location>
        <begin position="130"/>
        <end position="149"/>
    </location>
</feature>
<evidence type="ECO:0000256" key="2">
    <source>
        <dbReference type="ARBA" id="ARBA00007935"/>
    </source>
</evidence>
<dbReference type="InterPro" id="IPR000522">
    <property type="entry name" value="ABC_transptr_permease_BtuC"/>
</dbReference>
<dbReference type="GO" id="GO:0033214">
    <property type="term" value="P:siderophore-iron import into cell"/>
    <property type="evidence" value="ECO:0007669"/>
    <property type="project" value="TreeGrafter"/>
</dbReference>
<comment type="subunit">
    <text evidence="9">The complex is composed of two ATP-binding proteins (BtuD), two transmembrane proteins (BtuC) and a solute-binding protein (BtuF).</text>
</comment>
<keyword evidence="5 11" id="KW-0812">Transmembrane</keyword>
<dbReference type="FunFam" id="1.10.3470.10:FF:000001">
    <property type="entry name" value="Vitamin B12 ABC transporter permease BtuC"/>
    <property type="match status" value="1"/>
</dbReference>
<dbReference type="SUPFAM" id="SSF81345">
    <property type="entry name" value="ABC transporter involved in vitamin B12 uptake, BtuC"/>
    <property type="match status" value="1"/>
</dbReference>
<comment type="function">
    <text evidence="8">Required for corrinoid utilization. Probably part of the ABC transporter complex BtuCDF involved in cobalamin (vitamin B12) import. Probably involved in the translocation of the substrate across the membrane.</text>
</comment>
<dbReference type="Proteomes" id="UP000680656">
    <property type="component" value="Chromosome"/>
</dbReference>
<dbReference type="GO" id="GO:0005886">
    <property type="term" value="C:plasma membrane"/>
    <property type="evidence" value="ECO:0007669"/>
    <property type="project" value="UniProtKB-SubCell"/>
</dbReference>
<evidence type="ECO:0000256" key="6">
    <source>
        <dbReference type="ARBA" id="ARBA00022989"/>
    </source>
</evidence>
<organism evidence="12 13">
    <name type="scientific">Methanospirillum purgamenti</name>
    <dbReference type="NCBI Taxonomy" id="2834276"/>
    <lineage>
        <taxon>Archaea</taxon>
        <taxon>Methanobacteriati</taxon>
        <taxon>Methanobacteriota</taxon>
        <taxon>Stenosarchaea group</taxon>
        <taxon>Methanomicrobia</taxon>
        <taxon>Methanomicrobiales</taxon>
        <taxon>Methanospirillaceae</taxon>
        <taxon>Methanospirillum</taxon>
    </lineage>
</organism>
<dbReference type="CDD" id="cd06550">
    <property type="entry name" value="TM_ABC_iron-siderophores_like"/>
    <property type="match status" value="1"/>
</dbReference>
<dbReference type="PANTHER" id="PTHR30472">
    <property type="entry name" value="FERRIC ENTEROBACTIN TRANSPORT SYSTEM PERMEASE PROTEIN"/>
    <property type="match status" value="1"/>
</dbReference>
<evidence type="ECO:0000313" key="12">
    <source>
        <dbReference type="EMBL" id="QVV88158.1"/>
    </source>
</evidence>
<feature type="transmembrane region" description="Helical" evidence="11">
    <location>
        <begin position="203"/>
        <end position="225"/>
    </location>
</feature>
<dbReference type="KEGG" id="mrtj:KHC33_12555"/>
<keyword evidence="13" id="KW-1185">Reference proteome</keyword>
<dbReference type="AlphaFoldDB" id="A0A8E7B0E1"/>
<dbReference type="GO" id="GO:0022857">
    <property type="term" value="F:transmembrane transporter activity"/>
    <property type="evidence" value="ECO:0007669"/>
    <property type="project" value="InterPro"/>
</dbReference>
<evidence type="ECO:0000256" key="1">
    <source>
        <dbReference type="ARBA" id="ARBA00004651"/>
    </source>
</evidence>
<feature type="transmembrane region" description="Helical" evidence="11">
    <location>
        <begin position="290"/>
        <end position="308"/>
    </location>
</feature>
<evidence type="ECO:0000313" key="13">
    <source>
        <dbReference type="Proteomes" id="UP000680656"/>
    </source>
</evidence>
<keyword evidence="3" id="KW-0813">Transport</keyword>
<dbReference type="Gene3D" id="1.10.3470.10">
    <property type="entry name" value="ABC transporter involved in vitamin B12 uptake, BtuC"/>
    <property type="match status" value="1"/>
</dbReference>
<name>A0A8E7B0E1_9EURY</name>
<feature type="transmembrane region" description="Helical" evidence="11">
    <location>
        <begin position="251"/>
        <end position="278"/>
    </location>
</feature>
<gene>
    <name evidence="12" type="ORF">KHC33_12555</name>
</gene>
<dbReference type="InterPro" id="IPR037294">
    <property type="entry name" value="ABC_BtuC-like"/>
</dbReference>
<evidence type="ECO:0000256" key="3">
    <source>
        <dbReference type="ARBA" id="ARBA00022448"/>
    </source>
</evidence>
<reference evidence="12 13" key="1">
    <citation type="submission" date="2021-05" db="EMBL/GenBank/DDBJ databases">
        <title>A novel Methanospirillum isolate from a pyrite-forming mixed culture.</title>
        <authorList>
            <person name="Bunk B."/>
            <person name="Sproer C."/>
            <person name="Spring S."/>
            <person name="Pester M."/>
        </authorList>
    </citation>
    <scope>NUCLEOTIDE SEQUENCE [LARGE SCALE GENOMIC DNA]</scope>
    <source>
        <strain evidence="12 13">J.3.6.1-F.2.7.3</strain>
    </source>
</reference>
<evidence type="ECO:0000256" key="4">
    <source>
        <dbReference type="ARBA" id="ARBA00022475"/>
    </source>
</evidence>
<evidence type="ECO:0000256" key="9">
    <source>
        <dbReference type="ARBA" id="ARBA00064420"/>
    </source>
</evidence>
<feature type="transmembrane region" description="Helical" evidence="11">
    <location>
        <begin position="21"/>
        <end position="40"/>
    </location>
</feature>
<protein>
    <recommendedName>
        <fullName evidence="10">Cobalamin import system permease protein BtuC</fullName>
    </recommendedName>
</protein>
<evidence type="ECO:0000256" key="11">
    <source>
        <dbReference type="SAM" id="Phobius"/>
    </source>
</evidence>
<keyword evidence="4" id="KW-1003">Cell membrane</keyword>
<feature type="transmembrane region" description="Helical" evidence="11">
    <location>
        <begin position="161"/>
        <end position="183"/>
    </location>
</feature>
<dbReference type="RefSeq" id="WP_214418975.1">
    <property type="nucleotide sequence ID" value="NZ_CP075546.1"/>
</dbReference>
<sequence>MSQHPKRKEFWGKRNYSVLRITLILLLAFTTLISLMVGRFEVPPFDVIAAIFSGIIPCQDLSPTVKSVIVDVRLPRVLAVIIVGAALSVAGAAFQGLFRNPLVSPDILGVSAGAGFGAALALLLTENIFITQLFAFLLGIFAVGLAYLISRVYKVSSTLTLVLAGIVVAALFQALTSLVKYVADPLNKLPAIVFWLMGSFNHISNSDLLVAGPLLLGGLLILYLIRWRINVLSMGDEDARALGVDIKQQKAIIIVSATVISAAAVSICGIVGWIGLVIPHVGRLLVGPDHKLLIPIVALVGASYLLIVDTVARTITVTEIPIGIITALVGAPVFAYLLRRTQTGWKQ</sequence>
<evidence type="ECO:0000256" key="8">
    <source>
        <dbReference type="ARBA" id="ARBA00053891"/>
    </source>
</evidence>
<dbReference type="EMBL" id="CP075546">
    <property type="protein sequence ID" value="QVV88158.1"/>
    <property type="molecule type" value="Genomic_DNA"/>
</dbReference>
<evidence type="ECO:0000256" key="10">
    <source>
        <dbReference type="ARBA" id="ARBA00071366"/>
    </source>
</evidence>
<comment type="similarity">
    <text evidence="2">Belongs to the binding-protein-dependent transport system permease family. FecCD subfamily.</text>
</comment>